<keyword evidence="3 10" id="KW-0808">Transferase</keyword>
<protein>
    <recommendedName>
        <fullName evidence="10">Glycerol-3-phosphate acyltransferase</fullName>
    </recommendedName>
    <alternativeName>
        <fullName evidence="10">Acyl-PO4 G3P acyltransferase</fullName>
    </alternativeName>
    <alternativeName>
        <fullName evidence="10">Acyl-phosphate--glycerol-3-phosphate acyltransferase</fullName>
    </alternativeName>
    <alternativeName>
        <fullName evidence="10">G3P acyltransferase</fullName>
        <shortName evidence="10">GPAT</shortName>
        <ecNumber evidence="10">2.3.1.275</ecNumber>
    </alternativeName>
    <alternativeName>
        <fullName evidence="10">Lysophosphatidic acid synthase</fullName>
        <shortName evidence="10">LPA synthase</shortName>
    </alternativeName>
</protein>
<feature type="transmembrane region" description="Helical" evidence="10">
    <location>
        <begin position="6"/>
        <end position="24"/>
    </location>
</feature>
<evidence type="ECO:0000256" key="2">
    <source>
        <dbReference type="ARBA" id="ARBA00022516"/>
    </source>
</evidence>
<dbReference type="PANTHER" id="PTHR30309">
    <property type="entry name" value="INNER MEMBRANE PROTEIN YGIH"/>
    <property type="match status" value="1"/>
</dbReference>
<gene>
    <name evidence="10 11" type="primary">plsY</name>
    <name evidence="11" type="ORF">ENR59_05645</name>
</gene>
<keyword evidence="11" id="KW-0012">Acyltransferase</keyword>
<keyword evidence="2 10" id="KW-0444">Lipid biosynthesis</keyword>
<comment type="catalytic activity">
    <reaction evidence="10">
        <text>an acyl phosphate + sn-glycerol 3-phosphate = a 1-acyl-sn-glycero-3-phosphate + phosphate</text>
        <dbReference type="Rhea" id="RHEA:34075"/>
        <dbReference type="ChEBI" id="CHEBI:43474"/>
        <dbReference type="ChEBI" id="CHEBI:57597"/>
        <dbReference type="ChEBI" id="CHEBI:57970"/>
        <dbReference type="ChEBI" id="CHEBI:59918"/>
        <dbReference type="EC" id="2.3.1.275"/>
    </reaction>
</comment>
<comment type="caution">
    <text evidence="11">The sequence shown here is derived from an EMBL/GenBank/DDBJ whole genome shotgun (WGS) entry which is preliminary data.</text>
</comment>
<dbReference type="EMBL" id="DSRP01000392">
    <property type="protein sequence ID" value="HGG92419.1"/>
    <property type="molecule type" value="Genomic_DNA"/>
</dbReference>
<feature type="transmembrane region" description="Helical" evidence="10">
    <location>
        <begin position="152"/>
        <end position="175"/>
    </location>
</feature>
<evidence type="ECO:0000313" key="11">
    <source>
        <dbReference type="EMBL" id="HGG92419.1"/>
    </source>
</evidence>
<dbReference type="EC" id="2.3.1.275" evidence="10"/>
<keyword evidence="7 10" id="KW-0472">Membrane</keyword>
<keyword evidence="6 10" id="KW-0443">Lipid metabolism</keyword>
<dbReference type="GO" id="GO:0043772">
    <property type="term" value="F:acyl-phosphate glycerol-3-phosphate acyltransferase activity"/>
    <property type="evidence" value="ECO:0007669"/>
    <property type="project" value="UniProtKB-UniRule"/>
</dbReference>
<evidence type="ECO:0000256" key="6">
    <source>
        <dbReference type="ARBA" id="ARBA00023098"/>
    </source>
</evidence>
<sequence length="195" mass="19937">MLAMLAWILLAYLAGSFPFGLLIAQASRGIDPRRAGSGNIGATNVARLCGTRLGVATLLLDALKGFAPVAIAWSINPSPWFAGCVALAAVCGHLYPVFLHYKGGKGVATTIGAFLALAPLGTLISVLLCAAAIAASGFVSVGSLLLAASLPFTAGIFGSAALVPFSLAVAALVVLKHKDNIARLRAGQEKPWKKK</sequence>
<evidence type="ECO:0000256" key="3">
    <source>
        <dbReference type="ARBA" id="ARBA00022679"/>
    </source>
</evidence>
<comment type="pathway">
    <text evidence="10">Lipid metabolism; phospholipid metabolism.</text>
</comment>
<evidence type="ECO:0000256" key="9">
    <source>
        <dbReference type="ARBA" id="ARBA00023264"/>
    </source>
</evidence>
<evidence type="ECO:0000256" key="8">
    <source>
        <dbReference type="ARBA" id="ARBA00023209"/>
    </source>
</evidence>
<dbReference type="NCBIfam" id="TIGR00023">
    <property type="entry name" value="glycerol-3-phosphate 1-O-acyltransferase PlsY"/>
    <property type="match status" value="1"/>
</dbReference>
<keyword evidence="4 10" id="KW-0812">Transmembrane</keyword>
<dbReference type="SMART" id="SM01207">
    <property type="entry name" value="G3P_acyltransf"/>
    <property type="match status" value="1"/>
</dbReference>
<dbReference type="PANTHER" id="PTHR30309:SF0">
    <property type="entry name" value="GLYCEROL-3-PHOSPHATE ACYLTRANSFERASE-RELATED"/>
    <property type="match status" value="1"/>
</dbReference>
<reference evidence="11" key="1">
    <citation type="journal article" date="2020" name="mSystems">
        <title>Genome- and Community-Level Interaction Insights into Carbon Utilization and Element Cycling Functions of Hydrothermarchaeota in Hydrothermal Sediment.</title>
        <authorList>
            <person name="Zhou Z."/>
            <person name="Liu Y."/>
            <person name="Xu W."/>
            <person name="Pan J."/>
            <person name="Luo Z.H."/>
            <person name="Li M."/>
        </authorList>
    </citation>
    <scope>NUCLEOTIDE SEQUENCE [LARGE SCALE GENOMIC DNA]</scope>
    <source>
        <strain evidence="11">SpSt-413</strain>
    </source>
</reference>
<name>A0A7C4AGU4_9BACT</name>
<comment type="subcellular location">
    <subcellularLocation>
        <location evidence="10">Cell membrane</location>
        <topology evidence="10">Multi-pass membrane protein</topology>
    </subcellularLocation>
</comment>
<feature type="transmembrane region" description="Helical" evidence="10">
    <location>
        <begin position="53"/>
        <end position="74"/>
    </location>
</feature>
<evidence type="ECO:0000256" key="1">
    <source>
        <dbReference type="ARBA" id="ARBA00022475"/>
    </source>
</evidence>
<dbReference type="Pfam" id="PF02660">
    <property type="entry name" value="G3P_acyltransf"/>
    <property type="match status" value="1"/>
</dbReference>
<feature type="transmembrane region" description="Helical" evidence="10">
    <location>
        <begin position="80"/>
        <end position="101"/>
    </location>
</feature>
<dbReference type="GO" id="GO:0005886">
    <property type="term" value="C:plasma membrane"/>
    <property type="evidence" value="ECO:0007669"/>
    <property type="project" value="UniProtKB-SubCell"/>
</dbReference>
<keyword evidence="5 10" id="KW-1133">Transmembrane helix</keyword>
<keyword evidence="1 10" id="KW-1003">Cell membrane</keyword>
<keyword evidence="8 10" id="KW-0594">Phospholipid biosynthesis</keyword>
<evidence type="ECO:0000256" key="4">
    <source>
        <dbReference type="ARBA" id="ARBA00022692"/>
    </source>
</evidence>
<dbReference type="AlphaFoldDB" id="A0A7C4AGU4"/>
<accession>A0A7C4AGU4</accession>
<comment type="function">
    <text evidence="10">Catalyzes the transfer of an acyl group from acyl-phosphate (acyl-PO(4)) to glycerol-3-phosphate (G3P) to form lysophosphatidic acid (LPA). This enzyme utilizes acyl-phosphate as fatty acyl donor, but not acyl-CoA or acyl-ACP.</text>
</comment>
<proteinExistence type="inferred from homology"/>
<dbReference type="InterPro" id="IPR003811">
    <property type="entry name" value="G3P_acylTferase_PlsY"/>
</dbReference>
<comment type="similarity">
    <text evidence="10">Belongs to the PlsY family.</text>
</comment>
<dbReference type="UniPathway" id="UPA00085"/>
<evidence type="ECO:0000256" key="10">
    <source>
        <dbReference type="HAMAP-Rule" id="MF_01043"/>
    </source>
</evidence>
<feature type="transmembrane region" description="Helical" evidence="10">
    <location>
        <begin position="113"/>
        <end position="146"/>
    </location>
</feature>
<evidence type="ECO:0000256" key="5">
    <source>
        <dbReference type="ARBA" id="ARBA00022989"/>
    </source>
</evidence>
<organism evidence="11">
    <name type="scientific">Fundidesulfovibrio putealis</name>
    <dbReference type="NCBI Taxonomy" id="270496"/>
    <lineage>
        <taxon>Bacteria</taxon>
        <taxon>Pseudomonadati</taxon>
        <taxon>Thermodesulfobacteriota</taxon>
        <taxon>Desulfovibrionia</taxon>
        <taxon>Desulfovibrionales</taxon>
        <taxon>Desulfovibrionaceae</taxon>
        <taxon>Fundidesulfovibrio</taxon>
    </lineage>
</organism>
<keyword evidence="9 10" id="KW-1208">Phospholipid metabolism</keyword>
<evidence type="ECO:0000256" key="7">
    <source>
        <dbReference type="ARBA" id="ARBA00023136"/>
    </source>
</evidence>
<dbReference type="GO" id="GO:0008654">
    <property type="term" value="P:phospholipid biosynthetic process"/>
    <property type="evidence" value="ECO:0007669"/>
    <property type="project" value="UniProtKB-UniRule"/>
</dbReference>
<comment type="subunit">
    <text evidence="10">Probably interacts with PlsX.</text>
</comment>
<dbReference type="HAMAP" id="MF_01043">
    <property type="entry name" value="PlsY"/>
    <property type="match status" value="1"/>
</dbReference>